<dbReference type="EMBL" id="CU468132">
    <property type="protein sequence ID" value="CAO94987.1"/>
    <property type="molecule type" value="Genomic_DNA"/>
</dbReference>
<accession>B2VB31</accession>
<protein>
    <submittedName>
        <fullName evidence="1">Uncharacterized protein</fullName>
    </submittedName>
</protein>
<dbReference type="Proteomes" id="UP000001726">
    <property type="component" value="Plasmid pET45"/>
</dbReference>
<organism evidence="1 2">
    <name type="scientific">Erwinia tasmaniensis (strain DSM 17950 / CFBP 7177 / CIP 109463 / NCPPB 4357 / Et1/99)</name>
    <dbReference type="NCBI Taxonomy" id="465817"/>
    <lineage>
        <taxon>Bacteria</taxon>
        <taxon>Pseudomonadati</taxon>
        <taxon>Pseudomonadota</taxon>
        <taxon>Gammaproteobacteria</taxon>
        <taxon>Enterobacterales</taxon>
        <taxon>Erwiniaceae</taxon>
        <taxon>Erwinia</taxon>
    </lineage>
</organism>
<dbReference type="KEGG" id="eta:ETA_pET450430"/>
<sequence>MRFPMNNVMTCYVPAVKKHFSPVNDIISLSNAQAEIHLDEFCPEWVYGLKTRRDAIESLMESGYQPDFIQTTDGSTDYRLAAYDGRYFSITATMFEYAVSLQGRDTKGFYFHKILAKEGKQIEYNHEMAYC</sequence>
<name>B2VB31_ERWT9</name>
<dbReference type="AlphaFoldDB" id="B2VB31"/>
<dbReference type="HOGENOM" id="CLU_1924322_0_0_6"/>
<keyword evidence="2" id="KW-1185">Reference proteome</keyword>
<proteinExistence type="predicted"/>
<keyword evidence="1" id="KW-0614">Plasmid</keyword>
<gene>
    <name evidence="1" type="ordered locus">ETA_pET450430</name>
</gene>
<evidence type="ECO:0000313" key="1">
    <source>
        <dbReference type="EMBL" id="CAO94987.1"/>
    </source>
</evidence>
<geneLocation type="plasmid" evidence="1 2">
    <name>pET45</name>
</geneLocation>
<reference evidence="1 2" key="1">
    <citation type="journal article" date="2008" name="Environ. Microbiol.">
        <title>The genome of Erwinia tasmaniensis strain Et1/99, a non-pathogenic bacterium in the genus Erwinia.</title>
        <authorList>
            <person name="Kube M."/>
            <person name="Migdoll A.M."/>
            <person name="Mueller I."/>
            <person name="Kuhl H."/>
            <person name="Beck A."/>
            <person name="Reinhardt R."/>
            <person name="Geider K."/>
        </authorList>
    </citation>
    <scope>NUCLEOTIDE SEQUENCE [LARGE SCALE GENOMIC DNA]</scope>
    <source>
        <strain evidence="2">DSM 17950 / CFBP 7177 / CIP 109463 / NCPPB 4357 / Et1/99</strain>
        <plasmid evidence="2">pET45</plasmid>
    </source>
</reference>
<evidence type="ECO:0000313" key="2">
    <source>
        <dbReference type="Proteomes" id="UP000001726"/>
    </source>
</evidence>